<feature type="region of interest" description="Disordered" evidence="2">
    <location>
        <begin position="1"/>
        <end position="38"/>
    </location>
</feature>
<dbReference type="AlphaFoldDB" id="A0AAD5QPI4"/>
<keyword evidence="1" id="KW-0175">Coiled coil</keyword>
<feature type="compositionally biased region" description="Polar residues" evidence="2">
    <location>
        <begin position="7"/>
        <end position="16"/>
    </location>
</feature>
<comment type="caution">
    <text evidence="3">The sequence shown here is derived from an EMBL/GenBank/DDBJ whole genome shotgun (WGS) entry which is preliminary data.</text>
</comment>
<feature type="coiled-coil region" evidence="1">
    <location>
        <begin position="151"/>
        <end position="178"/>
    </location>
</feature>
<gene>
    <name evidence="3" type="ORF">KIN20_010957</name>
</gene>
<protein>
    <submittedName>
        <fullName evidence="3">Uncharacterized protein</fullName>
    </submittedName>
</protein>
<reference evidence="3" key="1">
    <citation type="submission" date="2021-06" db="EMBL/GenBank/DDBJ databases">
        <title>Parelaphostrongylus tenuis whole genome reference sequence.</title>
        <authorList>
            <person name="Garwood T.J."/>
            <person name="Larsen P.A."/>
            <person name="Fountain-Jones N.M."/>
            <person name="Garbe J.R."/>
            <person name="Macchietto M.G."/>
            <person name="Kania S.A."/>
            <person name="Gerhold R.W."/>
            <person name="Richards J.E."/>
            <person name="Wolf T.M."/>
        </authorList>
    </citation>
    <scope>NUCLEOTIDE SEQUENCE</scope>
    <source>
        <strain evidence="3">MNPRO001-30</strain>
        <tissue evidence="3">Meninges</tissue>
    </source>
</reference>
<evidence type="ECO:0000256" key="2">
    <source>
        <dbReference type="SAM" id="MobiDB-lite"/>
    </source>
</evidence>
<organism evidence="3 4">
    <name type="scientific">Parelaphostrongylus tenuis</name>
    <name type="common">Meningeal worm</name>
    <dbReference type="NCBI Taxonomy" id="148309"/>
    <lineage>
        <taxon>Eukaryota</taxon>
        <taxon>Metazoa</taxon>
        <taxon>Ecdysozoa</taxon>
        <taxon>Nematoda</taxon>
        <taxon>Chromadorea</taxon>
        <taxon>Rhabditida</taxon>
        <taxon>Rhabditina</taxon>
        <taxon>Rhabditomorpha</taxon>
        <taxon>Strongyloidea</taxon>
        <taxon>Metastrongylidae</taxon>
        <taxon>Parelaphostrongylus</taxon>
    </lineage>
</organism>
<dbReference type="EMBL" id="JAHQIW010001974">
    <property type="protein sequence ID" value="KAJ1354131.1"/>
    <property type="molecule type" value="Genomic_DNA"/>
</dbReference>
<evidence type="ECO:0000256" key="1">
    <source>
        <dbReference type="SAM" id="Coils"/>
    </source>
</evidence>
<keyword evidence="4" id="KW-1185">Reference proteome</keyword>
<feature type="coiled-coil region" evidence="1">
    <location>
        <begin position="39"/>
        <end position="76"/>
    </location>
</feature>
<name>A0AAD5QPI4_PARTN</name>
<evidence type="ECO:0000313" key="4">
    <source>
        <dbReference type="Proteomes" id="UP001196413"/>
    </source>
</evidence>
<proteinExistence type="predicted"/>
<dbReference type="Proteomes" id="UP001196413">
    <property type="component" value="Unassembled WGS sequence"/>
</dbReference>
<sequence>MSLPPASDSSLRTYTPTGAPKLFAEESKHRTTHPKPTRLQRAKDVISVMERRLKENRKLHERIMNLDYKLDQINNEIENAFVKIENELGATELGRQMSLQEERTAKSPSTAFLSSISWPTHSKFDRFSYAESCHCKRKNDDHSTERRPCDMEYVLKRLANIERALKKYDRQNRSKQRSRLTKVSPLKKAAYAAHVYDDSARTLAVDLEPPSLCIL</sequence>
<accession>A0AAD5QPI4</accession>
<evidence type="ECO:0000313" key="3">
    <source>
        <dbReference type="EMBL" id="KAJ1354131.1"/>
    </source>
</evidence>